<evidence type="ECO:0000313" key="3">
    <source>
        <dbReference type="Proteomes" id="UP000030655"/>
    </source>
</evidence>
<dbReference type="HOGENOM" id="CLU_686165_0_0_1"/>
<keyword evidence="3" id="KW-1185">Reference proteome</keyword>
<dbReference type="GO" id="GO:0006887">
    <property type="term" value="P:exocytosis"/>
    <property type="evidence" value="ECO:0007669"/>
    <property type="project" value="TreeGrafter"/>
</dbReference>
<evidence type="ECO:0000313" key="2">
    <source>
        <dbReference type="EMBL" id="KCZ79592.1"/>
    </source>
</evidence>
<dbReference type="GO" id="GO:0005886">
    <property type="term" value="C:plasma membrane"/>
    <property type="evidence" value="ECO:0007669"/>
    <property type="project" value="TreeGrafter"/>
</dbReference>
<dbReference type="STRING" id="1288291.A0A059EXM0"/>
<sequence>MKQLIKLNLKFTMSIIDERLKKEIISEDALNAYKSNQKTIEKIKPTLSLIKAEHIKNMEVCLSYDKKLSEASNQLNFIEKRNKDLQNEITFLTKVFNALRKLTVNLEMQSEYFEVFHSENFSSLEIISKIESALSYLSEFNSVYNIRVIEERKEEISKTLKIFYKKFTTFFNEKLSKIESTSRGELKIHTFIYEEVKIYENIFQFASVNFTESFIQLISIYKDHNTKIYKKEFENHLKVIYKVFQEKKGQRVKEIFDIFYESFFLIIKAEVHFCKKHVLFSKVNLHEFVSDMFYDVIDYLIYSLNNLFEKLPVELIDSLEMNYSFDFVGEEREIWKSLVSRMEEQRKLYEKRFISEERDNFLSRSREKNLEFTLYNLTKRIKEPLRNELIEIEIDDILREDDDIEDKIKILRMLYLFSDKVKHNKIEFYINEKLKELEKEIIAYVFADEEKSKRRIERLFKQSANEKRVNEFIKFICEDNCDDEFKSVIDEIYEKFK</sequence>
<dbReference type="PANTHER" id="PTHR16092:SF14">
    <property type="entry name" value="EXOCYST COMPLEX COMPONENT 1 ISOFORM X1"/>
    <property type="match status" value="1"/>
</dbReference>
<keyword evidence="1" id="KW-0175">Coiled coil</keyword>
<reference evidence="3" key="1">
    <citation type="submission" date="2013-02" db="EMBL/GenBank/DDBJ databases">
        <authorList>
            <consortium name="The Broad Institute Genome Sequencing Platform"/>
            <person name="Cuomo C."/>
            <person name="Becnel J."/>
            <person name="Sanscrainte N."/>
            <person name="Walker B."/>
            <person name="Young S.K."/>
            <person name="Zeng Q."/>
            <person name="Gargeya S."/>
            <person name="Fitzgerald M."/>
            <person name="Haas B."/>
            <person name="Abouelleil A."/>
            <person name="Alvarado L."/>
            <person name="Arachchi H.M."/>
            <person name="Berlin A.M."/>
            <person name="Chapman S.B."/>
            <person name="Dewar J."/>
            <person name="Goldberg J."/>
            <person name="Griggs A."/>
            <person name="Gujja S."/>
            <person name="Hansen M."/>
            <person name="Howarth C."/>
            <person name="Imamovic A."/>
            <person name="Larimer J."/>
            <person name="McCowan C."/>
            <person name="Murphy C."/>
            <person name="Neiman D."/>
            <person name="Pearson M."/>
            <person name="Priest M."/>
            <person name="Roberts A."/>
            <person name="Saif S."/>
            <person name="Shea T."/>
            <person name="Sisk P."/>
            <person name="Sykes S."/>
            <person name="Wortman J."/>
            <person name="Nusbaum C."/>
            <person name="Birren B."/>
        </authorList>
    </citation>
    <scope>NUCLEOTIDE SEQUENCE [LARGE SCALE GENOMIC DNA]</scope>
    <source>
        <strain evidence="3">PRA339</strain>
    </source>
</reference>
<dbReference type="Proteomes" id="UP000030655">
    <property type="component" value="Unassembled WGS sequence"/>
</dbReference>
<dbReference type="GO" id="GO:0005546">
    <property type="term" value="F:phosphatidylinositol-4,5-bisphosphate binding"/>
    <property type="evidence" value="ECO:0007669"/>
    <property type="project" value="TreeGrafter"/>
</dbReference>
<accession>A0A059EXM0</accession>
<dbReference type="EMBL" id="KK365251">
    <property type="protein sequence ID" value="KCZ79592.1"/>
    <property type="molecule type" value="Genomic_DNA"/>
</dbReference>
<dbReference type="GO" id="GO:0006893">
    <property type="term" value="P:Golgi to plasma membrane transport"/>
    <property type="evidence" value="ECO:0007669"/>
    <property type="project" value="TreeGrafter"/>
</dbReference>
<organism evidence="2 3">
    <name type="scientific">Anncaliia algerae PRA339</name>
    <dbReference type="NCBI Taxonomy" id="1288291"/>
    <lineage>
        <taxon>Eukaryota</taxon>
        <taxon>Fungi</taxon>
        <taxon>Fungi incertae sedis</taxon>
        <taxon>Microsporidia</taxon>
        <taxon>Tubulinosematoidea</taxon>
        <taxon>Tubulinosematidae</taxon>
        <taxon>Anncaliia</taxon>
    </lineage>
</organism>
<reference evidence="2 3" key="2">
    <citation type="submission" date="2014-03" db="EMBL/GenBank/DDBJ databases">
        <title>The Genome Sequence of Anncaliia algerae insect isolate PRA339.</title>
        <authorList>
            <consortium name="The Broad Institute Genome Sequencing Platform"/>
            <consortium name="The Broad Institute Genome Sequencing Center for Infectious Disease"/>
            <person name="Cuomo C."/>
            <person name="Becnel J."/>
            <person name="Sanscrainte N."/>
            <person name="Walker B."/>
            <person name="Young S.K."/>
            <person name="Zeng Q."/>
            <person name="Gargeya S."/>
            <person name="Fitzgerald M."/>
            <person name="Haas B."/>
            <person name="Abouelleil A."/>
            <person name="Alvarado L."/>
            <person name="Arachchi H.M."/>
            <person name="Berlin A.M."/>
            <person name="Chapman S.B."/>
            <person name="Dewar J."/>
            <person name="Goldberg J."/>
            <person name="Griggs A."/>
            <person name="Gujja S."/>
            <person name="Hansen M."/>
            <person name="Howarth C."/>
            <person name="Imamovic A."/>
            <person name="Larimer J."/>
            <person name="McCowan C."/>
            <person name="Murphy C."/>
            <person name="Neiman D."/>
            <person name="Pearson M."/>
            <person name="Priest M."/>
            <person name="Roberts A."/>
            <person name="Saif S."/>
            <person name="Shea T."/>
            <person name="Sisk P."/>
            <person name="Sykes S."/>
            <person name="Wortman J."/>
            <person name="Nusbaum C."/>
            <person name="Birren B."/>
        </authorList>
    </citation>
    <scope>NUCLEOTIDE SEQUENCE [LARGE SCALE GENOMIC DNA]</scope>
    <source>
        <strain evidence="2 3">PRA339</strain>
    </source>
</reference>
<dbReference type="GO" id="GO:0000145">
    <property type="term" value="C:exocyst"/>
    <property type="evidence" value="ECO:0007669"/>
    <property type="project" value="TreeGrafter"/>
</dbReference>
<feature type="coiled-coil region" evidence="1">
    <location>
        <begin position="68"/>
        <end position="95"/>
    </location>
</feature>
<evidence type="ECO:0000256" key="1">
    <source>
        <dbReference type="SAM" id="Coils"/>
    </source>
</evidence>
<dbReference type="PANTHER" id="PTHR16092">
    <property type="entry name" value="SEC3/SYNTAXIN-RELATED"/>
    <property type="match status" value="1"/>
</dbReference>
<dbReference type="OrthoDB" id="27109at2759"/>
<protein>
    <submittedName>
        <fullName evidence="2">Uncharacterized protein</fullName>
    </submittedName>
</protein>
<gene>
    <name evidence="2" type="ORF">H312_03013</name>
</gene>
<name>A0A059EXM0_9MICR</name>
<dbReference type="VEuPathDB" id="MicrosporidiaDB:H312_03013"/>
<dbReference type="AlphaFoldDB" id="A0A059EXM0"/>
<proteinExistence type="predicted"/>